<reference evidence="1" key="1">
    <citation type="submission" date="2022-11" db="EMBL/GenBank/DDBJ databases">
        <title>Complete genome sequence of Methanogenium organophilum DSM 3596.</title>
        <authorList>
            <person name="Chen S.-C."/>
            <person name="Lai S.-J."/>
            <person name="You Y.-T."/>
        </authorList>
    </citation>
    <scope>NUCLEOTIDE SEQUENCE</scope>
    <source>
        <strain evidence="1">DSM 3596</strain>
    </source>
</reference>
<dbReference type="GeneID" id="76834417"/>
<gene>
    <name evidence="1" type="ORF">OU421_04905</name>
</gene>
<keyword evidence="2" id="KW-1185">Reference proteome</keyword>
<dbReference type="Proteomes" id="UP001163096">
    <property type="component" value="Chromosome"/>
</dbReference>
<sequence>MNHADMTMGQFFSEQEKESFLKRLSDPKKSREMNSLQKTVASKSRLIPRSMISDGVREETRELLKSSVKDIIIHAWKTAERLQKYRDRETYPPDEVHVVTVGGYTIHSTQNPRIEVLLNGGHLDYVDFTVDIALVFEGAVLEIKDAKIISIKTGSCKGTCTISCEDVVLPGKETESVELPGKIDLGDGIPIGE</sequence>
<evidence type="ECO:0000313" key="1">
    <source>
        <dbReference type="EMBL" id="WAI02216.1"/>
    </source>
</evidence>
<dbReference type="EMBL" id="CP113361">
    <property type="protein sequence ID" value="WAI02216.1"/>
    <property type="molecule type" value="Genomic_DNA"/>
</dbReference>
<name>A0A9X9T9A8_METOG</name>
<proteinExistence type="predicted"/>
<dbReference type="RefSeq" id="WP_268187494.1">
    <property type="nucleotide sequence ID" value="NZ_CP113361.1"/>
</dbReference>
<organism evidence="1 2">
    <name type="scientific">Methanogenium organophilum</name>
    <dbReference type="NCBI Taxonomy" id="2199"/>
    <lineage>
        <taxon>Archaea</taxon>
        <taxon>Methanobacteriati</taxon>
        <taxon>Methanobacteriota</taxon>
        <taxon>Stenosarchaea group</taxon>
        <taxon>Methanomicrobia</taxon>
        <taxon>Methanomicrobiales</taxon>
        <taxon>Methanomicrobiaceae</taxon>
        <taxon>Methanogenium</taxon>
    </lineage>
</organism>
<accession>A0A9X9T9A8</accession>
<dbReference type="AlphaFoldDB" id="A0A9X9T9A8"/>
<dbReference type="KEGG" id="mou:OU421_04905"/>
<protein>
    <submittedName>
        <fullName evidence="1">Uncharacterized protein</fullName>
    </submittedName>
</protein>
<evidence type="ECO:0000313" key="2">
    <source>
        <dbReference type="Proteomes" id="UP001163096"/>
    </source>
</evidence>